<dbReference type="GeneID" id="93434837"/>
<evidence type="ECO:0000313" key="2">
    <source>
        <dbReference type="Proteomes" id="UP000218067"/>
    </source>
</evidence>
<proteinExistence type="predicted"/>
<sequence length="247" mass="27661">MTEQLCRIERVAASDPRFGWAKQVEYTVFGLENNFASDADIAAAEMVHYRDWERSSEIFVSLDTAAPHQPVGVLRALRHDPELGLDSFSTLRDARNYPVDERTRRNFLYPRWSDFFDGIDPRRIAELATQGVLRSARRSGMIEQIWRAFFSSLAADGVDLVTVALVVPLFEWYRQLLPDRLHQIGEILPNYIGADSVPAVVDIGGSFISDSIRDMDADSASLLALTVQAPHPVSAVPGPSGEEEREQ</sequence>
<reference evidence="1 2" key="1">
    <citation type="submission" date="2016-08" db="EMBL/GenBank/DDBJ databases">
        <title>Complete genome sequence of Mycobacterium shinshuense, a subspecies of M. ulcerans.</title>
        <authorList>
            <person name="Yoshida M."/>
            <person name="Ogura Y."/>
            <person name="Hayashi T."/>
            <person name="Hoshino Y."/>
        </authorList>
    </citation>
    <scope>NUCLEOTIDE SEQUENCE [LARGE SCALE GENOMIC DNA]</scope>
    <source>
        <strain evidence="2">ATCC 33728</strain>
    </source>
</reference>
<accession>A0A1B4XXN7</accession>
<name>A0A1B4XXN7_MYCUL</name>
<dbReference type="AlphaFoldDB" id="A0A1B4XXN7"/>
<organism evidence="1 2">
    <name type="scientific">Mycobacterium ulcerans subsp. shinshuense</name>
    <dbReference type="NCBI Taxonomy" id="1124626"/>
    <lineage>
        <taxon>Bacteria</taxon>
        <taxon>Bacillati</taxon>
        <taxon>Actinomycetota</taxon>
        <taxon>Actinomycetes</taxon>
        <taxon>Mycobacteriales</taxon>
        <taxon>Mycobacteriaceae</taxon>
        <taxon>Mycobacterium</taxon>
        <taxon>Mycobacterium ulcerans group</taxon>
    </lineage>
</organism>
<evidence type="ECO:0000313" key="1">
    <source>
        <dbReference type="EMBL" id="BAV39558.1"/>
    </source>
</evidence>
<gene>
    <name evidence="1" type="ORF">SHTP_0155</name>
</gene>
<dbReference type="Proteomes" id="UP000218067">
    <property type="component" value="Chromosome"/>
</dbReference>
<dbReference type="EMBL" id="AP017624">
    <property type="protein sequence ID" value="BAV39558.1"/>
    <property type="molecule type" value="Genomic_DNA"/>
</dbReference>
<protein>
    <submittedName>
        <fullName evidence="1">Uncharacterized protein</fullName>
    </submittedName>
</protein>
<dbReference type="RefSeq" id="WP_096369496.1">
    <property type="nucleotide sequence ID" value="NZ_AP017624.1"/>
</dbReference>